<dbReference type="EMBL" id="AM889285">
    <property type="protein sequence ID" value="CAP55113.1"/>
    <property type="molecule type" value="Genomic_DNA"/>
</dbReference>
<accession>A9HDK5</accession>
<dbReference type="KEGG" id="gdi:GDI1170"/>
<protein>
    <submittedName>
        <fullName evidence="1">Uncharacterized protein</fullName>
    </submittedName>
</protein>
<dbReference type="Proteomes" id="UP000001176">
    <property type="component" value="Chromosome"/>
</dbReference>
<name>A9HDK5_GLUDA</name>
<organism evidence="1 2">
    <name type="scientific">Gluconacetobacter diazotrophicus (strain ATCC 49037 / DSM 5601 / CCUG 37298 / CIP 103539 / LMG 7603 / PAl5)</name>
    <dbReference type="NCBI Taxonomy" id="272568"/>
    <lineage>
        <taxon>Bacteria</taxon>
        <taxon>Pseudomonadati</taxon>
        <taxon>Pseudomonadota</taxon>
        <taxon>Alphaproteobacteria</taxon>
        <taxon>Acetobacterales</taxon>
        <taxon>Acetobacteraceae</taxon>
        <taxon>Gluconacetobacter</taxon>
    </lineage>
</organism>
<sequence>MQPGNGCSSCAVRRARATLECRRPPMSHNYATPMTPERRLARLLSRIPDDRIVRIEKTADPHGALRWRAAIGGADAAPGDAPDWSAFCDTMPDALEAAWRAVRGAGP</sequence>
<evidence type="ECO:0000313" key="2">
    <source>
        <dbReference type="Proteomes" id="UP000001176"/>
    </source>
</evidence>
<proteinExistence type="predicted"/>
<keyword evidence="2" id="KW-1185">Reference proteome</keyword>
<evidence type="ECO:0000313" key="1">
    <source>
        <dbReference type="EMBL" id="CAP55113.1"/>
    </source>
</evidence>
<gene>
    <name evidence="1" type="ordered locus">GDI1170</name>
</gene>
<reference evidence="1 2" key="1">
    <citation type="journal article" date="2009" name="BMC Genomics">
        <title>Complete genome sequence of the sugarcane nitrogen-fixing endophyte Gluconacetobacter diazotrophicus Pal5.</title>
        <authorList>
            <person name="Bertalan M."/>
            <person name="Albano R."/>
            <person name="Padua V."/>
            <person name="Rouws L."/>
            <person name="Rojas C."/>
            <person name="Hemerly A."/>
            <person name="Teixeira K."/>
            <person name="Schwab S."/>
            <person name="Araujo J."/>
            <person name="Oliveira A."/>
            <person name="Franca L."/>
            <person name="Magalhaes V."/>
            <person name="Alqueres S."/>
            <person name="Cardoso A."/>
            <person name="Almeida W."/>
            <person name="Loureiro M.M."/>
            <person name="Nogueira E."/>
            <person name="Cidade D."/>
            <person name="Oliveira D."/>
            <person name="Simao T."/>
            <person name="Macedo J."/>
            <person name="Valadao A."/>
            <person name="Dreschsel M."/>
            <person name="Freitas F."/>
            <person name="Vidal M."/>
            <person name="Guedes H."/>
            <person name="Rodrigues E."/>
            <person name="Meneses C."/>
            <person name="Brioso P."/>
            <person name="Pozzer L."/>
            <person name="Figueiredo D."/>
            <person name="Montano H."/>
            <person name="Junior J."/>
            <person name="Filho G."/>
            <person name="Flores V."/>
            <person name="Ferreira B."/>
            <person name="Branco A."/>
            <person name="Gonzalez P."/>
            <person name="Guillobel H."/>
            <person name="Lemos M."/>
            <person name="Seibel L."/>
            <person name="Macedo J."/>
            <person name="Alves-Ferreira M."/>
            <person name="Sachetto-Martins G."/>
            <person name="Coelho A."/>
            <person name="Santos E."/>
            <person name="Amaral G."/>
            <person name="Neves A."/>
            <person name="Pacheco A.B."/>
            <person name="Carvalho D."/>
            <person name="Lery L."/>
            <person name="Bisch P."/>
            <person name="Rossle S.C."/>
            <person name="Urmenyi T."/>
            <person name="Kruger W.V."/>
            <person name="Martins O."/>
            <person name="Baldani J.I."/>
            <person name="Ferreira P.C."/>
        </authorList>
    </citation>
    <scope>NUCLEOTIDE SEQUENCE [LARGE SCALE GENOMIC DNA]</scope>
    <source>
        <strain evidence="2">ATCC 49037 / DSM 5601 / CCUG 37298 / CIP 103539 / LMG 7603 / PAl5</strain>
    </source>
</reference>
<dbReference type="AlphaFoldDB" id="A9HDK5"/>